<accession>A0A941BLB1</accession>
<dbReference type="SMART" id="SM00421">
    <property type="entry name" value="HTH_LUXR"/>
    <property type="match status" value="1"/>
</dbReference>
<dbReference type="RefSeq" id="WP_210803453.1">
    <property type="nucleotide sequence ID" value="NZ_JAGQDE010000017.1"/>
</dbReference>
<evidence type="ECO:0000313" key="2">
    <source>
        <dbReference type="EMBL" id="MBQ0960778.1"/>
    </source>
</evidence>
<keyword evidence="3" id="KW-1185">Reference proteome</keyword>
<evidence type="ECO:0000259" key="1">
    <source>
        <dbReference type="SMART" id="SM00421"/>
    </source>
</evidence>
<dbReference type="GO" id="GO:0006355">
    <property type="term" value="P:regulation of DNA-templated transcription"/>
    <property type="evidence" value="ECO:0007669"/>
    <property type="project" value="InterPro"/>
</dbReference>
<dbReference type="AlphaFoldDB" id="A0A941BLB1"/>
<dbReference type="InterPro" id="IPR036388">
    <property type="entry name" value="WH-like_DNA-bd_sf"/>
</dbReference>
<organism evidence="2 3">
    <name type="scientific">Ideonella aquatica</name>
    <dbReference type="NCBI Taxonomy" id="2824119"/>
    <lineage>
        <taxon>Bacteria</taxon>
        <taxon>Pseudomonadati</taxon>
        <taxon>Pseudomonadota</taxon>
        <taxon>Betaproteobacteria</taxon>
        <taxon>Burkholderiales</taxon>
        <taxon>Sphaerotilaceae</taxon>
        <taxon>Ideonella</taxon>
    </lineage>
</organism>
<comment type="caution">
    <text evidence="2">The sequence shown here is derived from an EMBL/GenBank/DDBJ whole genome shotgun (WGS) entry which is preliminary data.</text>
</comment>
<dbReference type="SUPFAM" id="SSF46894">
    <property type="entry name" value="C-terminal effector domain of the bipartite response regulators"/>
    <property type="match status" value="1"/>
</dbReference>
<dbReference type="InterPro" id="IPR016032">
    <property type="entry name" value="Sig_transdc_resp-reg_C-effctor"/>
</dbReference>
<dbReference type="GO" id="GO:0003677">
    <property type="term" value="F:DNA binding"/>
    <property type="evidence" value="ECO:0007669"/>
    <property type="project" value="InterPro"/>
</dbReference>
<reference evidence="2" key="1">
    <citation type="submission" date="2021-04" db="EMBL/GenBank/DDBJ databases">
        <title>The genome sequence of Ideonella sp. 4Y11.</title>
        <authorList>
            <person name="Liu Y."/>
        </authorList>
    </citation>
    <scope>NUCLEOTIDE SEQUENCE</scope>
    <source>
        <strain evidence="2">4Y11</strain>
    </source>
</reference>
<protein>
    <submittedName>
        <fullName evidence="2">Helix-turn-helix transcriptional regulator</fullName>
    </submittedName>
</protein>
<dbReference type="Gene3D" id="1.10.10.10">
    <property type="entry name" value="Winged helix-like DNA-binding domain superfamily/Winged helix DNA-binding domain"/>
    <property type="match status" value="1"/>
</dbReference>
<feature type="domain" description="HTH luxR-type" evidence="1">
    <location>
        <begin position="143"/>
        <end position="200"/>
    </location>
</feature>
<proteinExistence type="predicted"/>
<name>A0A941BLB1_9BURK</name>
<sequence>MLLDTGRDAPSALGHPQADAGGSALMNALINQIECGLLACDQDGLLLFANRAARRELDAGRILTLHEQRVRAAAGSAPEWASALVDAAERRRARLLQLGEADHRTMVAVTPIWEPWLNQPVALVMLGRRLPGSPLALQMLALRHGLTQAESRVLGGLLSNMQARDIAEAHGVGLATIRTQIQSVRNKFGVSTIDALLLQVAELPPITAAVH</sequence>
<gene>
    <name evidence="2" type="ORF">KAK06_17615</name>
</gene>
<dbReference type="EMBL" id="JAGQDE010000017">
    <property type="protein sequence ID" value="MBQ0960778.1"/>
    <property type="molecule type" value="Genomic_DNA"/>
</dbReference>
<dbReference type="Proteomes" id="UP000678374">
    <property type="component" value="Unassembled WGS sequence"/>
</dbReference>
<dbReference type="InterPro" id="IPR000792">
    <property type="entry name" value="Tscrpt_reg_LuxR_C"/>
</dbReference>
<evidence type="ECO:0000313" key="3">
    <source>
        <dbReference type="Proteomes" id="UP000678374"/>
    </source>
</evidence>